<dbReference type="Gene3D" id="1.20.58.900">
    <property type="match status" value="1"/>
</dbReference>
<reference evidence="3" key="2">
    <citation type="submission" date="2025-09" db="UniProtKB">
        <authorList>
            <consortium name="Ensembl"/>
        </authorList>
    </citation>
    <scope>IDENTIFICATION</scope>
</reference>
<proteinExistence type="predicted"/>
<dbReference type="AlphaFoldDB" id="A0A672N6U4"/>
<evidence type="ECO:0000313" key="3">
    <source>
        <dbReference type="Ensembl" id="ENSSGRP00000045622.1"/>
    </source>
</evidence>
<dbReference type="PANTHER" id="PTHR45956">
    <property type="entry name" value="RUN AND FYVE DOMAIN-CONTAINING PROTEIN 2-LIKE PROTEIN"/>
    <property type="match status" value="1"/>
</dbReference>
<evidence type="ECO:0000256" key="1">
    <source>
        <dbReference type="ARBA" id="ARBA00023054"/>
    </source>
</evidence>
<dbReference type="PANTHER" id="PTHR45956:SF4">
    <property type="entry name" value="RUN AND FYVE DOMAIN-CONTAINING PROTEIN 1"/>
    <property type="match status" value="1"/>
</dbReference>
<dbReference type="GO" id="GO:0015031">
    <property type="term" value="P:protein transport"/>
    <property type="evidence" value="ECO:0007669"/>
    <property type="project" value="TreeGrafter"/>
</dbReference>
<feature type="transmembrane region" description="Helical" evidence="2">
    <location>
        <begin position="21"/>
        <end position="42"/>
    </location>
</feature>
<keyword evidence="2" id="KW-0812">Transmembrane</keyword>
<dbReference type="Proteomes" id="UP000472262">
    <property type="component" value="Unassembled WGS sequence"/>
</dbReference>
<dbReference type="InParanoid" id="A0A672N6U4"/>
<dbReference type="InterPro" id="IPR047335">
    <property type="entry name" value="RUFY1-3"/>
</dbReference>
<dbReference type="GO" id="GO:0005737">
    <property type="term" value="C:cytoplasm"/>
    <property type="evidence" value="ECO:0007669"/>
    <property type="project" value="TreeGrafter"/>
</dbReference>
<sequence length="98" mass="11346">MHIIKYRITMEKHSYLMSFGMISYLFVLILECKTYIFMTSFVKLTHLWPKSCVCLSCAVKKTFIGQNKSIWAPLELMEKLCPESADISTSVRDMPGIK</sequence>
<dbReference type="GO" id="GO:0030100">
    <property type="term" value="P:regulation of endocytosis"/>
    <property type="evidence" value="ECO:0007669"/>
    <property type="project" value="TreeGrafter"/>
</dbReference>
<organism evidence="3 4">
    <name type="scientific">Sinocyclocheilus grahami</name>
    <name type="common">Dianchi golden-line fish</name>
    <name type="synonym">Barbus grahami</name>
    <dbReference type="NCBI Taxonomy" id="75366"/>
    <lineage>
        <taxon>Eukaryota</taxon>
        <taxon>Metazoa</taxon>
        <taxon>Chordata</taxon>
        <taxon>Craniata</taxon>
        <taxon>Vertebrata</taxon>
        <taxon>Euteleostomi</taxon>
        <taxon>Actinopterygii</taxon>
        <taxon>Neopterygii</taxon>
        <taxon>Teleostei</taxon>
        <taxon>Ostariophysi</taxon>
        <taxon>Cypriniformes</taxon>
        <taxon>Cyprinidae</taxon>
        <taxon>Cyprininae</taxon>
        <taxon>Sinocyclocheilus</taxon>
    </lineage>
</organism>
<accession>A0A672N6U4</accession>
<dbReference type="InterPro" id="IPR037213">
    <property type="entry name" value="Run_dom_sf"/>
</dbReference>
<evidence type="ECO:0000256" key="2">
    <source>
        <dbReference type="SAM" id="Phobius"/>
    </source>
</evidence>
<dbReference type="Ensembl" id="ENSSGRT00000048810.1">
    <property type="protein sequence ID" value="ENSSGRP00000045622.1"/>
    <property type="gene ID" value="ENSSGRG00000024485.1"/>
</dbReference>
<keyword evidence="1" id="KW-0175">Coiled coil</keyword>
<keyword evidence="2" id="KW-1133">Transmembrane helix</keyword>
<evidence type="ECO:0000313" key="4">
    <source>
        <dbReference type="Proteomes" id="UP000472262"/>
    </source>
</evidence>
<keyword evidence="4" id="KW-1185">Reference proteome</keyword>
<protein>
    <submittedName>
        <fullName evidence="3">Uncharacterized protein</fullName>
    </submittedName>
</protein>
<keyword evidence="2" id="KW-0472">Membrane</keyword>
<reference evidence="3" key="1">
    <citation type="submission" date="2025-08" db="UniProtKB">
        <authorList>
            <consortium name="Ensembl"/>
        </authorList>
    </citation>
    <scope>IDENTIFICATION</scope>
</reference>
<name>A0A672N6U4_SINGR</name>